<protein>
    <recommendedName>
        <fullName evidence="3">Pyridoxamine 5'-phosphate oxidase family protein</fullName>
    </recommendedName>
</protein>
<dbReference type="Pfam" id="PF12900">
    <property type="entry name" value="Pyridox_ox_2"/>
    <property type="match status" value="1"/>
</dbReference>
<dbReference type="Gene3D" id="2.30.110.10">
    <property type="entry name" value="Electron Transport, Fmn-binding Protein, Chain A"/>
    <property type="match status" value="1"/>
</dbReference>
<evidence type="ECO:0000313" key="1">
    <source>
        <dbReference type="EMBL" id="MBB3043432.1"/>
    </source>
</evidence>
<organism evidence="1 2">
    <name type="scientific">Nocardioides soli</name>
    <dbReference type="NCBI Taxonomy" id="1036020"/>
    <lineage>
        <taxon>Bacteria</taxon>
        <taxon>Bacillati</taxon>
        <taxon>Actinomycetota</taxon>
        <taxon>Actinomycetes</taxon>
        <taxon>Propionibacteriales</taxon>
        <taxon>Nocardioidaceae</taxon>
        <taxon>Nocardioides</taxon>
    </lineage>
</organism>
<name>A0A7W4VX76_9ACTN</name>
<dbReference type="InterPro" id="IPR012349">
    <property type="entry name" value="Split_barrel_FMN-bd"/>
</dbReference>
<dbReference type="RefSeq" id="WP_082893122.1">
    <property type="nucleotide sequence ID" value="NZ_JACHWR010000002.1"/>
</dbReference>
<dbReference type="SUPFAM" id="SSF50475">
    <property type="entry name" value="FMN-binding split barrel"/>
    <property type="match status" value="1"/>
</dbReference>
<evidence type="ECO:0008006" key="3">
    <source>
        <dbReference type="Google" id="ProtNLM"/>
    </source>
</evidence>
<comment type="caution">
    <text evidence="1">The sequence shown here is derived from an EMBL/GenBank/DDBJ whole genome shotgun (WGS) entry which is preliminary data.</text>
</comment>
<dbReference type="InterPro" id="IPR024747">
    <property type="entry name" value="Pyridox_Oxase-rel"/>
</dbReference>
<sequence length="134" mass="14996">MAEHPVELSTDQCLERLGSHSVGRVIFCADDGPQIYPVNFAVDDGTIVFRTSAYGPLTSLVHHNEVAFEVDEFDREHHHGWSVIAHGRARALEGDEAHEQTTLRMLEPWAAGSRTLHIRVTPRQLTGRQFGGDR</sequence>
<dbReference type="EMBL" id="JACHWR010000002">
    <property type="protein sequence ID" value="MBB3043432.1"/>
    <property type="molecule type" value="Genomic_DNA"/>
</dbReference>
<gene>
    <name evidence="1" type="ORF">FHU40_003250</name>
</gene>
<dbReference type="AlphaFoldDB" id="A0A7W4VX76"/>
<keyword evidence="2" id="KW-1185">Reference proteome</keyword>
<accession>A0A7W4VX76</accession>
<reference evidence="1 2" key="1">
    <citation type="submission" date="2020-08" db="EMBL/GenBank/DDBJ databases">
        <title>Sequencing the genomes of 1000 actinobacteria strains.</title>
        <authorList>
            <person name="Klenk H.-P."/>
        </authorList>
    </citation>
    <scope>NUCLEOTIDE SEQUENCE [LARGE SCALE GENOMIC DNA]</scope>
    <source>
        <strain evidence="1 2">DSM 105498</strain>
    </source>
</reference>
<evidence type="ECO:0000313" key="2">
    <source>
        <dbReference type="Proteomes" id="UP000589626"/>
    </source>
</evidence>
<dbReference type="Proteomes" id="UP000589626">
    <property type="component" value="Unassembled WGS sequence"/>
</dbReference>
<proteinExistence type="predicted"/>